<proteinExistence type="predicted"/>
<evidence type="ECO:0000313" key="2">
    <source>
        <dbReference type="Proteomes" id="UP000308230"/>
    </source>
</evidence>
<dbReference type="OrthoDB" id="677051at2"/>
<keyword evidence="2" id="KW-1185">Reference proteome</keyword>
<name>A0A5R9F5Q5_9BACL</name>
<dbReference type="NCBIfam" id="TIGR04019">
    <property type="entry name" value="B_thiol_YtxJ"/>
    <property type="match status" value="1"/>
</dbReference>
<dbReference type="Gene3D" id="3.40.30.10">
    <property type="entry name" value="Glutaredoxin"/>
    <property type="match status" value="1"/>
</dbReference>
<comment type="caution">
    <text evidence="1">The sequence shown here is derived from an EMBL/GenBank/DDBJ whole genome shotgun (WGS) entry which is preliminary data.</text>
</comment>
<protein>
    <submittedName>
        <fullName evidence="1">Bacillithiol system redox-active protein YtxJ</fullName>
    </submittedName>
</protein>
<accession>A0A5R9F5Q5</accession>
<evidence type="ECO:0000313" key="1">
    <source>
        <dbReference type="EMBL" id="TLS39082.1"/>
    </source>
</evidence>
<organism evidence="1 2">
    <name type="scientific">Exobacillus caeni</name>
    <dbReference type="NCBI Taxonomy" id="2574798"/>
    <lineage>
        <taxon>Bacteria</taxon>
        <taxon>Bacillati</taxon>
        <taxon>Bacillota</taxon>
        <taxon>Bacilli</taxon>
        <taxon>Bacillales</taxon>
        <taxon>Guptibacillaceae</taxon>
        <taxon>Exobacillus</taxon>
    </lineage>
</organism>
<reference evidence="1 2" key="1">
    <citation type="submission" date="2019-04" db="EMBL/GenBank/DDBJ databases">
        <title>Bacillus caeni sp. nov., a bacterium isolated from mangrove sediment.</title>
        <authorList>
            <person name="Huang H."/>
            <person name="Mo K."/>
            <person name="Hu Y."/>
        </authorList>
    </citation>
    <scope>NUCLEOTIDE SEQUENCE [LARGE SCALE GENOMIC DNA]</scope>
    <source>
        <strain evidence="1 2">HB172195</strain>
    </source>
</reference>
<dbReference type="RefSeq" id="WP_138122574.1">
    <property type="nucleotide sequence ID" value="NZ_SWLG01000001.1"/>
</dbReference>
<dbReference type="Pfam" id="PF11009">
    <property type="entry name" value="BrxC"/>
    <property type="match status" value="1"/>
</dbReference>
<dbReference type="Proteomes" id="UP000308230">
    <property type="component" value="Unassembled WGS sequence"/>
</dbReference>
<dbReference type="AlphaFoldDB" id="A0A5R9F5Q5"/>
<sequence length="110" mass="12934">MSLIKLENMNELENLLDTNKMFFFLKNSLTCPISSSAYEEFLKYEADHDGDFYYLNVQEAREFSNSIAEKYGIKHESPQVLLFKDNEVVWNDSHWGVTYSALSDAEKQYR</sequence>
<gene>
    <name evidence="1" type="primary">ytxJ</name>
    <name evidence="1" type="ORF">FCL54_01875</name>
</gene>
<dbReference type="InterPro" id="IPR022551">
    <property type="entry name" value="BrxC"/>
</dbReference>
<dbReference type="SUPFAM" id="SSF52833">
    <property type="entry name" value="Thioredoxin-like"/>
    <property type="match status" value="1"/>
</dbReference>
<dbReference type="InterPro" id="IPR036249">
    <property type="entry name" value="Thioredoxin-like_sf"/>
</dbReference>
<dbReference type="EMBL" id="SWLG01000001">
    <property type="protein sequence ID" value="TLS39082.1"/>
    <property type="molecule type" value="Genomic_DNA"/>
</dbReference>